<reference evidence="3 4" key="1">
    <citation type="journal article" date="2019" name="Int. J. Syst. Evol. Microbiol.">
        <title>The Global Catalogue of Microorganisms (GCM) 10K type strain sequencing project: providing services to taxonomists for standard genome sequencing and annotation.</title>
        <authorList>
            <consortium name="The Broad Institute Genomics Platform"/>
            <consortium name="The Broad Institute Genome Sequencing Center for Infectious Disease"/>
            <person name="Wu L."/>
            <person name="Ma J."/>
        </authorList>
    </citation>
    <scope>NUCLEOTIDE SEQUENCE [LARGE SCALE GENOMIC DNA]</scope>
    <source>
        <strain evidence="3 4">JCM 14559</strain>
    </source>
</reference>
<dbReference type="EMBL" id="BAAANS010000057">
    <property type="protein sequence ID" value="GAA2117163.1"/>
    <property type="molecule type" value="Genomic_DNA"/>
</dbReference>
<proteinExistence type="predicted"/>
<evidence type="ECO:0000259" key="2">
    <source>
        <dbReference type="Pfam" id="PF13518"/>
    </source>
</evidence>
<keyword evidence="1" id="KW-0175">Coiled coil</keyword>
<feature type="domain" description="Insertion element IS150 protein InsJ-like helix-turn-helix" evidence="2">
    <location>
        <begin position="12"/>
        <end position="55"/>
    </location>
</feature>
<organism evidence="3 4">
    <name type="scientific">Kitasatospora saccharophila</name>
    <dbReference type="NCBI Taxonomy" id="407973"/>
    <lineage>
        <taxon>Bacteria</taxon>
        <taxon>Bacillati</taxon>
        <taxon>Actinomycetota</taxon>
        <taxon>Actinomycetes</taxon>
        <taxon>Kitasatosporales</taxon>
        <taxon>Streptomycetaceae</taxon>
        <taxon>Kitasatospora</taxon>
    </lineage>
</organism>
<evidence type="ECO:0000313" key="4">
    <source>
        <dbReference type="Proteomes" id="UP001500897"/>
    </source>
</evidence>
<evidence type="ECO:0000256" key="1">
    <source>
        <dbReference type="SAM" id="Coils"/>
    </source>
</evidence>
<dbReference type="Proteomes" id="UP001500897">
    <property type="component" value="Unassembled WGS sequence"/>
</dbReference>
<keyword evidence="4" id="KW-1185">Reference proteome</keyword>
<gene>
    <name evidence="3" type="ORF">GCM10009759_63310</name>
</gene>
<dbReference type="Pfam" id="PF13518">
    <property type="entry name" value="HTH_28"/>
    <property type="match status" value="1"/>
</dbReference>
<sequence>MARPPALPVEDKLRIVLSILAGHVSMASAARENGLSEQSISNWKKQFIQGGRDRLAGAYGPERTRTREAELKAEVDALKTQLQEARVQLRAWMNSTERPVPSRTLR</sequence>
<name>A0ABN2XTA1_9ACTN</name>
<feature type="coiled-coil region" evidence="1">
    <location>
        <begin position="68"/>
        <end position="95"/>
    </location>
</feature>
<dbReference type="Gene3D" id="1.10.10.10">
    <property type="entry name" value="Winged helix-like DNA-binding domain superfamily/Winged helix DNA-binding domain"/>
    <property type="match status" value="1"/>
</dbReference>
<dbReference type="InterPro" id="IPR055247">
    <property type="entry name" value="InsJ-like_HTH"/>
</dbReference>
<dbReference type="InterPro" id="IPR036388">
    <property type="entry name" value="WH-like_DNA-bd_sf"/>
</dbReference>
<comment type="caution">
    <text evidence="3">The sequence shown here is derived from an EMBL/GenBank/DDBJ whole genome shotgun (WGS) entry which is preliminary data.</text>
</comment>
<protein>
    <recommendedName>
        <fullName evidence="2">Insertion element IS150 protein InsJ-like helix-turn-helix domain-containing protein</fullName>
    </recommendedName>
</protein>
<dbReference type="SUPFAM" id="SSF48295">
    <property type="entry name" value="TrpR-like"/>
    <property type="match status" value="1"/>
</dbReference>
<accession>A0ABN2XTA1</accession>
<evidence type="ECO:0000313" key="3">
    <source>
        <dbReference type="EMBL" id="GAA2117163.1"/>
    </source>
</evidence>
<dbReference type="InterPro" id="IPR010921">
    <property type="entry name" value="Trp_repressor/repl_initiator"/>
</dbReference>